<comment type="caution">
    <text evidence="3">The sequence shown here is derived from an EMBL/GenBank/DDBJ whole genome shotgun (WGS) entry which is preliminary data.</text>
</comment>
<evidence type="ECO:0000313" key="4">
    <source>
        <dbReference type="Proteomes" id="UP000198211"/>
    </source>
</evidence>
<feature type="region of interest" description="Disordered" evidence="1">
    <location>
        <begin position="70"/>
        <end position="110"/>
    </location>
</feature>
<dbReference type="Proteomes" id="UP000198211">
    <property type="component" value="Unassembled WGS sequence"/>
</dbReference>
<dbReference type="Pfam" id="PF17921">
    <property type="entry name" value="Integrase_H2C2"/>
    <property type="match status" value="1"/>
</dbReference>
<feature type="domain" description="Integrase zinc-binding" evidence="2">
    <location>
        <begin position="27"/>
        <end position="67"/>
    </location>
</feature>
<proteinExistence type="predicted"/>
<accession>A0A225VED8</accession>
<reference evidence="4" key="1">
    <citation type="submission" date="2017-03" db="EMBL/GenBank/DDBJ databases">
        <title>Phytopthora megakarya and P. palmivora, two closely related causual agents of cacao black pod achieved similar genome size and gene model numbers by different mechanisms.</title>
        <authorList>
            <person name="Ali S."/>
            <person name="Shao J."/>
            <person name="Larry D.J."/>
            <person name="Kronmiller B."/>
            <person name="Shen D."/>
            <person name="Strem M.D."/>
            <person name="Melnick R.L."/>
            <person name="Guiltinan M.J."/>
            <person name="Tyler B.M."/>
            <person name="Meinhardt L.W."/>
            <person name="Bailey B.A."/>
        </authorList>
    </citation>
    <scope>NUCLEOTIDE SEQUENCE [LARGE SCALE GENOMIC DNA]</scope>
    <source>
        <strain evidence="4">zdho120</strain>
    </source>
</reference>
<evidence type="ECO:0000313" key="3">
    <source>
        <dbReference type="EMBL" id="OWZ03891.1"/>
    </source>
</evidence>
<dbReference type="InterPro" id="IPR041588">
    <property type="entry name" value="Integrase_H2C2"/>
</dbReference>
<evidence type="ECO:0000256" key="1">
    <source>
        <dbReference type="SAM" id="MobiDB-lite"/>
    </source>
</evidence>
<name>A0A225VED8_9STRA</name>
<protein>
    <recommendedName>
        <fullName evidence="2">Integrase zinc-binding domain-containing protein</fullName>
    </recommendedName>
</protein>
<organism evidence="3 4">
    <name type="scientific">Phytophthora megakarya</name>
    <dbReference type="NCBI Taxonomy" id="4795"/>
    <lineage>
        <taxon>Eukaryota</taxon>
        <taxon>Sar</taxon>
        <taxon>Stramenopiles</taxon>
        <taxon>Oomycota</taxon>
        <taxon>Peronosporomycetes</taxon>
        <taxon>Peronosporales</taxon>
        <taxon>Peronosporaceae</taxon>
        <taxon>Phytophthora</taxon>
    </lineage>
</organism>
<dbReference type="AlphaFoldDB" id="A0A225VED8"/>
<gene>
    <name evidence="3" type="ORF">PHMEG_00024300</name>
</gene>
<sequence>MVYKPLMGVHGSPREQRIYLAAFLSSHTGHRGQELMLFALKDRCFIVKLEDKIAKFVRQCLLCKHFKGPNLIPRPYDPLPTPTERNEGPTRKYRKQERDYVHSSTGISSR</sequence>
<feature type="compositionally biased region" description="Basic and acidic residues" evidence="1">
    <location>
        <begin position="84"/>
        <end position="101"/>
    </location>
</feature>
<dbReference type="OrthoDB" id="167344at2759"/>
<keyword evidence="4" id="KW-1185">Reference proteome</keyword>
<evidence type="ECO:0000259" key="2">
    <source>
        <dbReference type="Pfam" id="PF17921"/>
    </source>
</evidence>
<dbReference type="EMBL" id="NBNE01005264">
    <property type="protein sequence ID" value="OWZ03891.1"/>
    <property type="molecule type" value="Genomic_DNA"/>
</dbReference>